<reference evidence="1 2" key="1">
    <citation type="submission" date="2015-06" db="EMBL/GenBank/DDBJ databases">
        <authorList>
            <person name="Xie B.-B."/>
            <person name="Rong J.-C."/>
            <person name="Qin Q.-L."/>
            <person name="Zhang Y.-Z."/>
        </authorList>
    </citation>
    <scope>NUCLEOTIDE SEQUENCE [LARGE SCALE GENOMIC DNA]</scope>
    <source>
        <strain evidence="1 2">JCM 20779</strain>
    </source>
</reference>
<organism evidence="1 2">
    <name type="scientific">Pseudoalteromonas piscicida</name>
    <dbReference type="NCBI Taxonomy" id="43662"/>
    <lineage>
        <taxon>Bacteria</taxon>
        <taxon>Pseudomonadati</taxon>
        <taxon>Pseudomonadota</taxon>
        <taxon>Gammaproteobacteria</taxon>
        <taxon>Alteromonadales</taxon>
        <taxon>Pseudoalteromonadaceae</taxon>
        <taxon>Pseudoalteromonas</taxon>
    </lineage>
</organism>
<gene>
    <name evidence="1" type="ORF">PPIS_b0953</name>
</gene>
<keyword evidence="2" id="KW-1185">Reference proteome</keyword>
<name>A0ABN5CRW3_PSEO7</name>
<protein>
    <submittedName>
        <fullName evidence="1">Uncharacterized protein</fullName>
    </submittedName>
</protein>
<dbReference type="EMBL" id="CP011925">
    <property type="protein sequence ID" value="ATD10002.1"/>
    <property type="molecule type" value="Genomic_DNA"/>
</dbReference>
<evidence type="ECO:0000313" key="1">
    <source>
        <dbReference type="EMBL" id="ATD10002.1"/>
    </source>
</evidence>
<sequence>MSKYEENGAHGCTLAKNLENSPLKALKTILDTPNHNN</sequence>
<accession>A0ABN5CRW3</accession>
<dbReference type="Proteomes" id="UP000016521">
    <property type="component" value="Chromosome II"/>
</dbReference>
<evidence type="ECO:0000313" key="2">
    <source>
        <dbReference type="Proteomes" id="UP000016521"/>
    </source>
</evidence>
<proteinExistence type="predicted"/>